<organism evidence="1 2">
    <name type="scientific">Yersinia phage vB_Yru_GN1</name>
    <dbReference type="NCBI Taxonomy" id="3074381"/>
    <lineage>
        <taxon>Viruses</taxon>
        <taxon>Duplodnaviria</taxon>
        <taxon>Heunggongvirae</taxon>
        <taxon>Uroviricota</taxon>
        <taxon>Caudoviricetes</taxon>
        <taxon>Caudoviricetes incertae sedis</taxon>
        <taxon>Sepahanvirus</taxon>
        <taxon>Sepahanvirus vB-Yru-GN1</taxon>
    </lineage>
</organism>
<proteinExistence type="predicted"/>
<accession>A0AA86MAA2</accession>
<reference evidence="1 2" key="1">
    <citation type="submission" date="2023-09" db="EMBL/GenBank/DDBJ databases">
        <title>Analysis of phage genome (vB_Yru_GN1) of the bacterium (Yersinia ruckeri).</title>
        <authorList>
            <person name="Ganjoor M.S."/>
            <person name="Bouzari M."/>
            <person name="Soleimani-Delfan A."/>
        </authorList>
    </citation>
    <scope>NUCLEOTIDE SEQUENCE [LARGE SCALE GENOMIC DNA]</scope>
    <source>
        <strain evidence="2">vB_Yru_GN1</strain>
    </source>
</reference>
<evidence type="ECO:0000313" key="1">
    <source>
        <dbReference type="EMBL" id="BES79976.1"/>
    </source>
</evidence>
<protein>
    <submittedName>
        <fullName evidence="1">Uncharacterized protein</fullName>
    </submittedName>
</protein>
<keyword evidence="2" id="KW-1185">Reference proteome</keyword>
<name>A0AA86MAA2_9CAUD</name>
<dbReference type="Proteomes" id="UP001304813">
    <property type="component" value="Segment"/>
</dbReference>
<dbReference type="EMBL" id="LC779065">
    <property type="protein sequence ID" value="BES79976.1"/>
    <property type="molecule type" value="Genomic_DNA"/>
</dbReference>
<sequence>MSKIDFSKVTLIGFDFEVNAGKYEYDPEERDTVLNYKYCDNFQDFKLAKEAYESCKSYPYSEFISNVHYENETAKYKICTNLITGEVSKYSMNKSSPYKIWIGISE</sequence>
<evidence type="ECO:0000313" key="2">
    <source>
        <dbReference type="Proteomes" id="UP001304813"/>
    </source>
</evidence>